<feature type="domain" description="N-acetyltransferase" evidence="1">
    <location>
        <begin position="110"/>
        <end position="188"/>
    </location>
</feature>
<dbReference type="GeneID" id="28725623"/>
<reference evidence="2 3" key="1">
    <citation type="submission" date="2016-01" db="EMBL/GenBank/DDBJ databases">
        <title>Genome sequence of the yeast Holleya sinecauda.</title>
        <authorList>
            <person name="Dietrich F.S."/>
        </authorList>
    </citation>
    <scope>NUCLEOTIDE SEQUENCE [LARGE SCALE GENOMIC DNA]</scope>
    <source>
        <strain evidence="2 3">ATCC 58844</strain>
    </source>
</reference>
<dbReference type="InterPro" id="IPR016181">
    <property type="entry name" value="Acyl_CoA_acyltransferase"/>
</dbReference>
<protein>
    <submittedName>
        <fullName evidence="2">HGL062Cp</fullName>
    </submittedName>
</protein>
<name>A0A109V0Q7_9SACH</name>
<dbReference type="SUPFAM" id="SSF55729">
    <property type="entry name" value="Acyl-CoA N-acyltransferases (Nat)"/>
    <property type="match status" value="1"/>
</dbReference>
<dbReference type="STRING" id="45286.A0A109V0Q7"/>
<dbReference type="EMBL" id="CP014247">
    <property type="protein sequence ID" value="AMD22278.1"/>
    <property type="molecule type" value="Genomic_DNA"/>
</dbReference>
<dbReference type="Gene3D" id="3.40.630.30">
    <property type="match status" value="1"/>
</dbReference>
<sequence length="207" mass="23555">MNNPTSYLLAQLQHSFPVNLETKNSEVLVREIHCTDKTAPPARRRLARELTTVIDRTLGHHYNSHAHVLYGRITRSTSWQDHKLYELQEPGICHVIYRPAIMPSSPVACFISLLICDDPYKPGDLALYILEIHVTSSFQNQRFGSTLLSATQNAAHKLMHQIPSLRCLQLTVFTDNRRARGLYTRNNFVVLSSQDIPAPLTVMYCSL</sequence>
<keyword evidence="3" id="KW-1185">Reference proteome</keyword>
<evidence type="ECO:0000313" key="2">
    <source>
        <dbReference type="EMBL" id="AMD22278.1"/>
    </source>
</evidence>
<dbReference type="AlphaFoldDB" id="A0A109V0Q7"/>
<organism evidence="2 3">
    <name type="scientific">Eremothecium sinecaudum</name>
    <dbReference type="NCBI Taxonomy" id="45286"/>
    <lineage>
        <taxon>Eukaryota</taxon>
        <taxon>Fungi</taxon>
        <taxon>Dikarya</taxon>
        <taxon>Ascomycota</taxon>
        <taxon>Saccharomycotina</taxon>
        <taxon>Saccharomycetes</taxon>
        <taxon>Saccharomycetales</taxon>
        <taxon>Saccharomycetaceae</taxon>
        <taxon>Eremothecium</taxon>
    </lineage>
</organism>
<dbReference type="Proteomes" id="UP000243052">
    <property type="component" value="Chromosome vii"/>
</dbReference>
<dbReference type="InterPro" id="IPR000182">
    <property type="entry name" value="GNAT_dom"/>
</dbReference>
<accession>A0A109V0Q7</accession>
<evidence type="ECO:0000259" key="1">
    <source>
        <dbReference type="Pfam" id="PF00583"/>
    </source>
</evidence>
<gene>
    <name evidence="2" type="ORF">AW171_hschr74304</name>
</gene>
<proteinExistence type="predicted"/>
<evidence type="ECO:0000313" key="3">
    <source>
        <dbReference type="Proteomes" id="UP000243052"/>
    </source>
</evidence>
<dbReference type="GO" id="GO:0016747">
    <property type="term" value="F:acyltransferase activity, transferring groups other than amino-acyl groups"/>
    <property type="evidence" value="ECO:0007669"/>
    <property type="project" value="InterPro"/>
</dbReference>
<dbReference type="RefSeq" id="XP_017989274.1">
    <property type="nucleotide sequence ID" value="XM_018133563.1"/>
</dbReference>
<dbReference type="OrthoDB" id="424551at2759"/>
<dbReference type="Pfam" id="PF00583">
    <property type="entry name" value="Acetyltransf_1"/>
    <property type="match status" value="1"/>
</dbReference>